<dbReference type="AlphaFoldDB" id="A0A820NS41"/>
<proteinExistence type="predicted"/>
<comment type="caution">
    <text evidence="2">The sequence shown here is derived from an EMBL/GenBank/DDBJ whole genome shotgun (WGS) entry which is preliminary data.</text>
</comment>
<feature type="region of interest" description="Disordered" evidence="1">
    <location>
        <begin position="1"/>
        <end position="27"/>
    </location>
</feature>
<dbReference type="Proteomes" id="UP000663874">
    <property type="component" value="Unassembled WGS sequence"/>
</dbReference>
<name>A0A820NS41_9BILA</name>
<reference evidence="2" key="1">
    <citation type="submission" date="2021-02" db="EMBL/GenBank/DDBJ databases">
        <authorList>
            <person name="Nowell W R."/>
        </authorList>
    </citation>
    <scope>NUCLEOTIDE SEQUENCE</scope>
</reference>
<gene>
    <name evidence="2" type="ORF">FNK824_LOCUS43804</name>
</gene>
<feature type="non-terminal residue" evidence="2">
    <location>
        <position position="1"/>
    </location>
</feature>
<evidence type="ECO:0000313" key="3">
    <source>
        <dbReference type="Proteomes" id="UP000663874"/>
    </source>
</evidence>
<dbReference type="EMBL" id="CAJOBE010064366">
    <property type="protein sequence ID" value="CAF4396456.1"/>
    <property type="molecule type" value="Genomic_DNA"/>
</dbReference>
<organism evidence="2 3">
    <name type="scientific">Rotaria sordida</name>
    <dbReference type="NCBI Taxonomy" id="392033"/>
    <lineage>
        <taxon>Eukaryota</taxon>
        <taxon>Metazoa</taxon>
        <taxon>Spiralia</taxon>
        <taxon>Gnathifera</taxon>
        <taxon>Rotifera</taxon>
        <taxon>Eurotatoria</taxon>
        <taxon>Bdelloidea</taxon>
        <taxon>Philodinida</taxon>
        <taxon>Philodinidae</taxon>
        <taxon>Rotaria</taxon>
    </lineage>
</organism>
<protein>
    <submittedName>
        <fullName evidence="2">Uncharacterized protein</fullName>
    </submittedName>
</protein>
<feature type="compositionally biased region" description="Basic residues" evidence="1">
    <location>
        <begin position="1"/>
        <end position="13"/>
    </location>
</feature>
<sequence>SIKFRQKKIKPILRKQTTSSSSLSNEISSKPLRPLLLLLENEREKPS</sequence>
<evidence type="ECO:0000313" key="2">
    <source>
        <dbReference type="EMBL" id="CAF4396456.1"/>
    </source>
</evidence>
<accession>A0A820NS41</accession>
<evidence type="ECO:0000256" key="1">
    <source>
        <dbReference type="SAM" id="MobiDB-lite"/>
    </source>
</evidence>
<feature type="non-terminal residue" evidence="2">
    <location>
        <position position="47"/>
    </location>
</feature>